<sequence>MGKDNGSGANVSRRGFEKEVFTVIRSTARVSDKKAPDDLLRNMVAMWISDVMNSADLEKMGWWAELEAWSNKKDKAKPAAAFLKGLLKTFTFVIEDYRATLPAMLAQFEKDMAVRYSAIPRYYEFIQALQQTIWANVPVICYIGGHASGDMFGIGASALLKESMGVVVYKADKIEQDHSDGMLSFFSELLGASRVRLAESYQEAVSRDSTFNGVFELMRTRRAFAWLAPYNMGTYFLRSQFQLGGSDCLKVEENRGVIRQAFHVERIKHEDALRRYLAKHLGNLSGAFGRKVLVLWSRFTGKKGEYHPEHDTSFKGLAQMAWMAAELDYTVIIAGDRPIVHEQVIDKDARRKKYDEIVGAVNECYGNGRCVNLTEFWTDPDWKHYSGGKRVVQFQLYELLHRLCDVRHLGMRSGNLEALALLGYFVRYMEEEQSYGGERMVAWHQTGIGYERILLSEPPTRVGKYIHHDLKLNKSGLFKMGVLQASMPPYITARNRGIPGTASRFKPNFADELKEMAESQKEALDKIPPEKRELPKAQQARALSNKREELSKNSEKPGHVRKYESGFVDEDLLKILAYLREENPCLVPAKRRPTGNPEAITSAKQLLLMQEIRKLLVRAVTS</sequence>
<feature type="compositionally biased region" description="Basic and acidic residues" evidence="1">
    <location>
        <begin position="517"/>
        <end position="535"/>
    </location>
</feature>
<dbReference type="EMBL" id="CP004025">
    <property type="protein sequence ID" value="AGC43457.1"/>
    <property type="molecule type" value="Genomic_DNA"/>
</dbReference>
<keyword evidence="3" id="KW-1185">Reference proteome</keyword>
<name>L7U7D2_MYXSD</name>
<feature type="region of interest" description="Disordered" evidence="1">
    <location>
        <begin position="517"/>
        <end position="561"/>
    </location>
</feature>
<proteinExistence type="predicted"/>
<dbReference type="OrthoDB" id="5525461at2"/>
<accession>L7U7D2</accession>
<organism evidence="2 3">
    <name type="scientific">Myxococcus stipitatus (strain DSM 14675 / JCM 12634 / Mx s8)</name>
    <dbReference type="NCBI Taxonomy" id="1278073"/>
    <lineage>
        <taxon>Bacteria</taxon>
        <taxon>Pseudomonadati</taxon>
        <taxon>Myxococcota</taxon>
        <taxon>Myxococcia</taxon>
        <taxon>Myxococcales</taxon>
        <taxon>Cystobacterineae</taxon>
        <taxon>Myxococcaceae</taxon>
        <taxon>Myxococcus</taxon>
    </lineage>
</organism>
<dbReference type="AlphaFoldDB" id="L7U7D2"/>
<protein>
    <submittedName>
        <fullName evidence="2">Uncharacterized protein</fullName>
    </submittedName>
</protein>
<dbReference type="eggNOG" id="ENOG5032HS4">
    <property type="taxonomic scope" value="Bacteria"/>
</dbReference>
<evidence type="ECO:0000313" key="3">
    <source>
        <dbReference type="Proteomes" id="UP000011131"/>
    </source>
</evidence>
<dbReference type="RefSeq" id="WP_015347719.1">
    <property type="nucleotide sequence ID" value="NC_020126.1"/>
</dbReference>
<dbReference type="KEGG" id="msd:MYSTI_02130"/>
<feature type="compositionally biased region" description="Basic and acidic residues" evidence="1">
    <location>
        <begin position="545"/>
        <end position="561"/>
    </location>
</feature>
<evidence type="ECO:0000313" key="2">
    <source>
        <dbReference type="EMBL" id="AGC43457.1"/>
    </source>
</evidence>
<reference evidence="2 3" key="1">
    <citation type="journal article" date="2013" name="Genome Announc.">
        <title>Complete genome sequence of Myxococcus stipitatus strain DSM 14675, a fruiting myxobacterium.</title>
        <authorList>
            <person name="Huntley S."/>
            <person name="Kneip S."/>
            <person name="Treuner-Lange A."/>
            <person name="Sogaard-Andersen L."/>
        </authorList>
    </citation>
    <scope>NUCLEOTIDE SEQUENCE [LARGE SCALE GENOMIC DNA]</scope>
    <source>
        <strain evidence="3">DSM 14675 / JCM 12634 / Mx s8</strain>
    </source>
</reference>
<gene>
    <name evidence="2" type="ordered locus">MYSTI_02130</name>
</gene>
<dbReference type="PATRIC" id="fig|1278073.3.peg.2167"/>
<dbReference type="HOGENOM" id="CLU_439292_0_0_7"/>
<dbReference type="Proteomes" id="UP000011131">
    <property type="component" value="Chromosome"/>
</dbReference>
<evidence type="ECO:0000256" key="1">
    <source>
        <dbReference type="SAM" id="MobiDB-lite"/>
    </source>
</evidence>